<keyword evidence="3" id="KW-1185">Reference proteome</keyword>
<comment type="caution">
    <text evidence="2">The sequence shown here is derived from an EMBL/GenBank/DDBJ whole genome shotgun (WGS) entry which is preliminary data.</text>
</comment>
<evidence type="ECO:0000313" key="2">
    <source>
        <dbReference type="EMBL" id="GFO48802.1"/>
    </source>
</evidence>
<reference evidence="2 3" key="1">
    <citation type="journal article" date="2021" name="Elife">
        <title>Chloroplast acquisition without the gene transfer in kleptoplastic sea slugs, Plakobranchus ocellatus.</title>
        <authorList>
            <person name="Maeda T."/>
            <person name="Takahashi S."/>
            <person name="Yoshida T."/>
            <person name="Shimamura S."/>
            <person name="Takaki Y."/>
            <person name="Nagai Y."/>
            <person name="Toyoda A."/>
            <person name="Suzuki Y."/>
            <person name="Arimoto A."/>
            <person name="Ishii H."/>
            <person name="Satoh N."/>
            <person name="Nishiyama T."/>
            <person name="Hasebe M."/>
            <person name="Maruyama T."/>
            <person name="Minagawa J."/>
            <person name="Obokata J."/>
            <person name="Shigenobu S."/>
        </authorList>
    </citation>
    <scope>NUCLEOTIDE SEQUENCE [LARGE SCALE GENOMIC DNA]</scope>
</reference>
<name>A0AAV4DXQ1_9GAST</name>
<dbReference type="Proteomes" id="UP000735302">
    <property type="component" value="Unassembled WGS sequence"/>
</dbReference>
<feature type="region of interest" description="Disordered" evidence="1">
    <location>
        <begin position="1"/>
        <end position="25"/>
    </location>
</feature>
<sequence>MRHNDISGQDLSTSSNMGGLRPSSDQDVYVLEPAAEKLQEGLRQIQPNCGRGVGGTVDSEPALRSAGTLLSNVRVPPPASWRDGKPKSRRSLFCGQAIMSKKRNLFSAVRKSLREPH</sequence>
<dbReference type="AlphaFoldDB" id="A0AAV4DXQ1"/>
<accession>A0AAV4DXQ1</accession>
<evidence type="ECO:0000256" key="1">
    <source>
        <dbReference type="SAM" id="MobiDB-lite"/>
    </source>
</evidence>
<feature type="compositionally biased region" description="Polar residues" evidence="1">
    <location>
        <begin position="1"/>
        <end position="17"/>
    </location>
</feature>
<proteinExistence type="predicted"/>
<gene>
    <name evidence="2" type="ORF">PoB_007530700</name>
</gene>
<protein>
    <submittedName>
        <fullName evidence="2">Uncharacterized protein</fullName>
    </submittedName>
</protein>
<organism evidence="2 3">
    <name type="scientific">Plakobranchus ocellatus</name>
    <dbReference type="NCBI Taxonomy" id="259542"/>
    <lineage>
        <taxon>Eukaryota</taxon>
        <taxon>Metazoa</taxon>
        <taxon>Spiralia</taxon>
        <taxon>Lophotrochozoa</taxon>
        <taxon>Mollusca</taxon>
        <taxon>Gastropoda</taxon>
        <taxon>Heterobranchia</taxon>
        <taxon>Euthyneura</taxon>
        <taxon>Panpulmonata</taxon>
        <taxon>Sacoglossa</taxon>
        <taxon>Placobranchoidea</taxon>
        <taxon>Plakobranchidae</taxon>
        <taxon>Plakobranchus</taxon>
    </lineage>
</organism>
<dbReference type="EMBL" id="BLXT01008455">
    <property type="protein sequence ID" value="GFO48802.1"/>
    <property type="molecule type" value="Genomic_DNA"/>
</dbReference>
<evidence type="ECO:0000313" key="3">
    <source>
        <dbReference type="Proteomes" id="UP000735302"/>
    </source>
</evidence>